<dbReference type="EMBL" id="BK015487">
    <property type="protein sequence ID" value="DAE09387.1"/>
    <property type="molecule type" value="Genomic_DNA"/>
</dbReference>
<dbReference type="InterPro" id="IPR018525">
    <property type="entry name" value="MCM_CS"/>
</dbReference>
<dbReference type="PROSITE" id="PS00847">
    <property type="entry name" value="MCM_1"/>
    <property type="match status" value="1"/>
</dbReference>
<proteinExistence type="predicted"/>
<evidence type="ECO:0000313" key="1">
    <source>
        <dbReference type="EMBL" id="DAE09387.1"/>
    </source>
</evidence>
<accession>A0A8S5PSA5</accession>
<dbReference type="GO" id="GO:0005524">
    <property type="term" value="F:ATP binding"/>
    <property type="evidence" value="ECO:0007669"/>
    <property type="project" value="InterPro"/>
</dbReference>
<protein>
    <submittedName>
        <fullName evidence="1">Uncharacterized protein</fullName>
    </submittedName>
</protein>
<dbReference type="GO" id="GO:0006260">
    <property type="term" value="P:DNA replication"/>
    <property type="evidence" value="ECO:0007669"/>
    <property type="project" value="InterPro"/>
</dbReference>
<dbReference type="GO" id="GO:0003677">
    <property type="term" value="F:DNA binding"/>
    <property type="evidence" value="ECO:0007669"/>
    <property type="project" value="InterPro"/>
</dbReference>
<reference evidence="1" key="1">
    <citation type="journal article" date="2021" name="Proc. Natl. Acad. Sci. U.S.A.">
        <title>A Catalog of Tens of Thousands of Viruses from Human Metagenomes Reveals Hidden Associations with Chronic Diseases.</title>
        <authorList>
            <person name="Tisza M.J."/>
            <person name="Buck C.B."/>
        </authorList>
    </citation>
    <scope>NUCLEOTIDE SEQUENCE</scope>
    <source>
        <strain evidence="1">Cta8k49</strain>
    </source>
</reference>
<organism evidence="1">
    <name type="scientific">Siphoviridae sp. cta8k49</name>
    <dbReference type="NCBI Taxonomy" id="2825562"/>
    <lineage>
        <taxon>Viruses</taxon>
        <taxon>Duplodnaviria</taxon>
        <taxon>Heunggongvirae</taxon>
        <taxon>Uroviricota</taxon>
        <taxon>Caudoviricetes</taxon>
    </lineage>
</organism>
<name>A0A8S5PSA5_9CAUD</name>
<sequence>MILSITTRSINISALGVVCVDDLTSFGNCFNGPKISVSTSKRVHQSSSNSSHVEPWQPIKKWNQTNQSKLFECFNIFHYKILSLVKKLYHGNEI</sequence>